<dbReference type="InterPro" id="IPR036866">
    <property type="entry name" value="RibonucZ/Hydroxyglut_hydro"/>
</dbReference>
<sequence>MIKDKTTDQKENKMENLGLSEEGLSRRNFLKGMAIGAAGIAVSSAIPGYTVFADVEAPLANGVSRAEFIGKISNYFAWPHPTEYNDVWKAPLKQFKDVKTLDRYGKQIETAYEEKVTSGVGAGYFDPNAQIARQDAAVMLVKAFHLPLTTKTGLFKDEASISAYARTSVNTLAALGYITIGTDQLFNPKRALTGDEMEVLFIKITGSMVAPVQALPKDNAIAPRRYVKLYCPTPGATIHYTTDGSEPTADSEVYTIETKGHIMEMIGTRGGGPDEPVPTDRVVTYKAIAFKDGMAASPVQTFTWKLHRPLIDDFQVLQMAKKTSISPAIFRICNDSESVRPLAWYIEGPASGILFDALQTPADKKNLKTFVDGFATKPYILIVGHEHGDHDAQAMNFMNAGVDVYLNERGWASTSSTSGPFKPIFSTTESQAKVKNVEEGMKFDLGGGIVFDVVALPGHANGNVAIHDRKNGLLFASDFYGCTRAGSADNVGVAGMPPDILLSFVQQSYSKYTKDGGKSDKLFTGHDESALSDNNLKLYEAALQQVVDKGEGGCRPSLRGGTDAPGARTTMIGDMWKDGTNWCAIKLTGIIGDNAEFLSSTTDLKLRPYMADAANVDVNYNFGGHVKYSVLSNIEFVGGELVGKTVEYAAPGAPFTWAGKEITVKNALQNRFNPWAYDYTVKVPKSNSSITVIPTSMSTKAASITVDGKAVAYKSSNKIAVKDGQVITVKVVAADNATTSTYTFKVAMV</sequence>
<evidence type="ECO:0000256" key="1">
    <source>
        <dbReference type="ARBA" id="ARBA00022737"/>
    </source>
</evidence>
<gene>
    <name evidence="3" type="ORF">SAMN03080599_01609</name>
</gene>
<dbReference type="InterPro" id="IPR006311">
    <property type="entry name" value="TAT_signal"/>
</dbReference>
<dbReference type="AlphaFoldDB" id="A0A1G5S080"/>
<dbReference type="EMBL" id="FMWL01000006">
    <property type="protein sequence ID" value="SCZ79131.1"/>
    <property type="molecule type" value="Genomic_DNA"/>
</dbReference>
<feature type="domain" description="SLH" evidence="2">
    <location>
        <begin position="91"/>
        <end position="154"/>
    </location>
</feature>
<protein>
    <submittedName>
        <fullName evidence="3">Tat (Twin-arginine translocation) pathway signal sequence</fullName>
    </submittedName>
</protein>
<dbReference type="RefSeq" id="WP_092590387.1">
    <property type="nucleotide sequence ID" value="NZ_FMWL01000006.1"/>
</dbReference>
<dbReference type="Pfam" id="PF12733">
    <property type="entry name" value="Cadherin-like"/>
    <property type="match status" value="1"/>
</dbReference>
<evidence type="ECO:0000313" key="3">
    <source>
        <dbReference type="EMBL" id="SCZ79131.1"/>
    </source>
</evidence>
<reference evidence="3 4" key="1">
    <citation type="submission" date="2016-10" db="EMBL/GenBank/DDBJ databases">
        <authorList>
            <person name="de Groot N.N."/>
        </authorList>
    </citation>
    <scope>NUCLEOTIDE SEQUENCE [LARGE SCALE GENOMIC DNA]</scope>
    <source>
        <strain evidence="3 4">DSM 2784</strain>
    </source>
</reference>
<proteinExistence type="predicted"/>
<dbReference type="InterPro" id="IPR001279">
    <property type="entry name" value="Metallo-B-lactamas"/>
</dbReference>
<dbReference type="SMART" id="SM00849">
    <property type="entry name" value="Lactamase_B"/>
    <property type="match status" value="1"/>
</dbReference>
<dbReference type="PROSITE" id="PS51272">
    <property type="entry name" value="SLH"/>
    <property type="match status" value="1"/>
</dbReference>
<dbReference type="InterPro" id="IPR019546">
    <property type="entry name" value="TAT_signal_bac_arc"/>
</dbReference>
<dbReference type="Gene3D" id="3.60.15.10">
    <property type="entry name" value="Ribonuclease Z/Hydroxyacylglutathione hydrolase-like"/>
    <property type="match status" value="1"/>
</dbReference>
<dbReference type="Pfam" id="PF13290">
    <property type="entry name" value="CHB_HEX_C_1"/>
    <property type="match status" value="1"/>
</dbReference>
<dbReference type="PROSITE" id="PS51318">
    <property type="entry name" value="TAT"/>
    <property type="match status" value="1"/>
</dbReference>
<dbReference type="STRING" id="1120920.SAMN03080599_01609"/>
<dbReference type="InterPro" id="IPR025883">
    <property type="entry name" value="Cadherin-like_domain"/>
</dbReference>
<accession>A0A1G5S080</accession>
<dbReference type="NCBIfam" id="TIGR01409">
    <property type="entry name" value="TAT_signal_seq"/>
    <property type="match status" value="1"/>
</dbReference>
<name>A0A1G5S080_9FIRM</name>
<keyword evidence="4" id="KW-1185">Reference proteome</keyword>
<evidence type="ECO:0000313" key="4">
    <source>
        <dbReference type="Proteomes" id="UP000199208"/>
    </source>
</evidence>
<dbReference type="Proteomes" id="UP000199208">
    <property type="component" value="Unassembled WGS sequence"/>
</dbReference>
<dbReference type="OrthoDB" id="9761531at2"/>
<dbReference type="Pfam" id="PF00395">
    <property type="entry name" value="SLH"/>
    <property type="match status" value="2"/>
</dbReference>
<dbReference type="SUPFAM" id="SSF56281">
    <property type="entry name" value="Metallo-hydrolase/oxidoreductase"/>
    <property type="match status" value="1"/>
</dbReference>
<evidence type="ECO:0000259" key="2">
    <source>
        <dbReference type="PROSITE" id="PS51272"/>
    </source>
</evidence>
<dbReference type="InterPro" id="IPR059177">
    <property type="entry name" value="GH29D-like_dom"/>
</dbReference>
<dbReference type="Pfam" id="PF00753">
    <property type="entry name" value="Lactamase_B"/>
    <property type="match status" value="1"/>
</dbReference>
<keyword evidence="1" id="KW-0677">Repeat</keyword>
<organism evidence="3 4">
    <name type="scientific">Acidaminobacter hydrogenoformans DSM 2784</name>
    <dbReference type="NCBI Taxonomy" id="1120920"/>
    <lineage>
        <taxon>Bacteria</taxon>
        <taxon>Bacillati</taxon>
        <taxon>Bacillota</taxon>
        <taxon>Clostridia</taxon>
        <taxon>Peptostreptococcales</taxon>
        <taxon>Acidaminobacteraceae</taxon>
        <taxon>Acidaminobacter</taxon>
    </lineage>
</organism>
<dbReference type="InterPro" id="IPR001119">
    <property type="entry name" value="SLH_dom"/>
</dbReference>